<feature type="transmembrane region" description="Helical" evidence="11">
    <location>
        <begin position="475"/>
        <end position="495"/>
    </location>
</feature>
<feature type="domain" description="Cytochrome c" evidence="12">
    <location>
        <begin position="351"/>
        <end position="444"/>
    </location>
</feature>
<evidence type="ECO:0000256" key="4">
    <source>
        <dbReference type="ARBA" id="ARBA00022723"/>
    </source>
</evidence>
<feature type="binding site" description="covalent" evidence="9">
    <location>
        <position position="222"/>
    </location>
    <ligand>
        <name>heme c</name>
        <dbReference type="ChEBI" id="CHEBI:61717"/>
        <label>2</label>
    </ligand>
</feature>
<evidence type="ECO:0000259" key="12">
    <source>
        <dbReference type="PROSITE" id="PS51007"/>
    </source>
</evidence>
<feature type="binding site" description="covalent" evidence="9">
    <location>
        <position position="367"/>
    </location>
    <ligand>
        <name>heme c</name>
        <dbReference type="ChEBI" id="CHEBI:61717"/>
        <label>3</label>
    </ligand>
</feature>
<name>A0A2T5G2E4_9SPHN</name>
<keyword evidence="7 10" id="KW-0408">Iron</keyword>
<feature type="binding site" description="covalent" evidence="9">
    <location>
        <position position="74"/>
    </location>
    <ligand>
        <name>heme c</name>
        <dbReference type="ChEBI" id="CHEBI:61717"/>
        <label>1</label>
    </ligand>
</feature>
<feature type="binding site" description="covalent" evidence="9">
    <location>
        <position position="77"/>
    </location>
    <ligand>
        <name>heme c</name>
        <dbReference type="ChEBI" id="CHEBI:61717"/>
        <label>1</label>
    </ligand>
</feature>
<evidence type="ECO:0000256" key="11">
    <source>
        <dbReference type="SAM" id="Phobius"/>
    </source>
</evidence>
<dbReference type="Proteomes" id="UP000244162">
    <property type="component" value="Unassembled WGS sequence"/>
</dbReference>
<feature type="binding site" description="covalent" evidence="9">
    <location>
        <position position="364"/>
    </location>
    <ligand>
        <name>heme c</name>
        <dbReference type="ChEBI" id="CHEBI:61717"/>
        <label>3</label>
    </ligand>
</feature>
<dbReference type="GO" id="GO:0005506">
    <property type="term" value="F:iron ion binding"/>
    <property type="evidence" value="ECO:0007669"/>
    <property type="project" value="InterPro"/>
</dbReference>
<dbReference type="Gene3D" id="1.10.760.10">
    <property type="entry name" value="Cytochrome c-like domain"/>
    <property type="match status" value="3"/>
</dbReference>
<dbReference type="PIRSF" id="PIRSF000018">
    <property type="entry name" value="Mb_ADH_cyt_c"/>
    <property type="match status" value="1"/>
</dbReference>
<dbReference type="OrthoDB" id="9811281at2"/>
<keyword evidence="6" id="KW-0677">Repeat</keyword>
<dbReference type="PANTHER" id="PTHR35008:SF8">
    <property type="entry name" value="ALCOHOL DEHYDROGENASE CYTOCHROME C SUBUNIT"/>
    <property type="match status" value="1"/>
</dbReference>
<dbReference type="AlphaFoldDB" id="A0A2T5G2E4"/>
<dbReference type="EMBL" id="NWBU01000004">
    <property type="protein sequence ID" value="PTQ13290.1"/>
    <property type="molecule type" value="Genomic_DNA"/>
</dbReference>
<keyword evidence="4 10" id="KW-0479">Metal-binding</keyword>
<feature type="binding site" description="axial binding residue" evidence="10">
    <location>
        <position position="368"/>
    </location>
    <ligand>
        <name>heme c</name>
        <dbReference type="ChEBI" id="CHEBI:61717"/>
        <label>3</label>
    </ligand>
    <ligandPart>
        <name>Fe</name>
        <dbReference type="ChEBI" id="CHEBI:18248"/>
    </ligandPart>
</feature>
<reference evidence="13 14" key="1">
    <citation type="submission" date="2017-09" db="EMBL/GenBank/DDBJ databases">
        <title>Sphingomonas panjinensis sp.nov., isolated from oil-contaminated soil.</title>
        <authorList>
            <person name="Wang L."/>
            <person name="Chen L."/>
        </authorList>
    </citation>
    <scope>NUCLEOTIDE SEQUENCE [LARGE SCALE GENOMIC DNA]</scope>
    <source>
        <strain evidence="13 14">FW-11</strain>
    </source>
</reference>
<dbReference type="InterPro" id="IPR036909">
    <property type="entry name" value="Cyt_c-like_dom_sf"/>
</dbReference>
<evidence type="ECO:0000256" key="3">
    <source>
        <dbReference type="ARBA" id="ARBA00022617"/>
    </source>
</evidence>
<keyword evidence="3 9" id="KW-0349">Heme</keyword>
<evidence type="ECO:0000313" key="13">
    <source>
        <dbReference type="EMBL" id="PTQ13290.1"/>
    </source>
</evidence>
<comment type="caution">
    <text evidence="13">The sequence shown here is derived from an EMBL/GenBank/DDBJ whole genome shotgun (WGS) entry which is preliminary data.</text>
</comment>
<keyword evidence="11" id="KW-1133">Transmembrane helix</keyword>
<dbReference type="GO" id="GO:0009055">
    <property type="term" value="F:electron transfer activity"/>
    <property type="evidence" value="ECO:0007669"/>
    <property type="project" value="InterPro"/>
</dbReference>
<proteinExistence type="predicted"/>
<dbReference type="InterPro" id="IPR014353">
    <property type="entry name" value="Membr-bd_ADH_cyt_c"/>
</dbReference>
<feature type="binding site" description="axial binding residue" evidence="10">
    <location>
        <position position="226"/>
    </location>
    <ligand>
        <name>heme c</name>
        <dbReference type="ChEBI" id="CHEBI:61717"/>
        <label>2</label>
    </ligand>
    <ligandPart>
        <name>Fe</name>
        <dbReference type="ChEBI" id="CHEBI:18248"/>
    </ligandPart>
</feature>
<dbReference type="InterPro" id="IPR009056">
    <property type="entry name" value="Cyt_c-like_dom"/>
</dbReference>
<dbReference type="GO" id="GO:0005886">
    <property type="term" value="C:plasma membrane"/>
    <property type="evidence" value="ECO:0007669"/>
    <property type="project" value="UniProtKB-SubCell"/>
</dbReference>
<organism evidence="13 14">
    <name type="scientific">Sphingomonas oleivorans</name>
    <dbReference type="NCBI Taxonomy" id="1735121"/>
    <lineage>
        <taxon>Bacteria</taxon>
        <taxon>Pseudomonadati</taxon>
        <taxon>Pseudomonadota</taxon>
        <taxon>Alphaproteobacteria</taxon>
        <taxon>Sphingomonadales</taxon>
        <taxon>Sphingomonadaceae</taxon>
        <taxon>Sphingomonas</taxon>
    </lineage>
</organism>
<keyword evidence="8 11" id="KW-0472">Membrane</keyword>
<feature type="domain" description="Cytochrome c" evidence="12">
    <location>
        <begin position="60"/>
        <end position="164"/>
    </location>
</feature>
<dbReference type="Pfam" id="PF00034">
    <property type="entry name" value="Cytochrom_C"/>
    <property type="match status" value="3"/>
</dbReference>
<protein>
    <submittedName>
        <fullName evidence="13">Cytochrome C</fullName>
    </submittedName>
</protein>
<dbReference type="PANTHER" id="PTHR35008">
    <property type="entry name" value="BLL4482 PROTEIN-RELATED"/>
    <property type="match status" value="1"/>
</dbReference>
<evidence type="ECO:0000256" key="1">
    <source>
        <dbReference type="ARBA" id="ARBA00004236"/>
    </source>
</evidence>
<evidence type="ECO:0000256" key="6">
    <source>
        <dbReference type="ARBA" id="ARBA00022737"/>
    </source>
</evidence>
<dbReference type="GO" id="GO:0016614">
    <property type="term" value="F:oxidoreductase activity, acting on CH-OH group of donors"/>
    <property type="evidence" value="ECO:0007669"/>
    <property type="project" value="InterPro"/>
</dbReference>
<comment type="subcellular location">
    <subcellularLocation>
        <location evidence="1">Cell membrane</location>
    </subcellularLocation>
</comment>
<feature type="domain" description="Cytochrome c" evidence="12">
    <location>
        <begin position="207"/>
        <end position="316"/>
    </location>
</feature>
<gene>
    <name evidence="13" type="ORF">CLG96_04040</name>
</gene>
<evidence type="ECO:0000256" key="10">
    <source>
        <dbReference type="PIRSR" id="PIRSR000018-51"/>
    </source>
</evidence>
<comment type="cofactor">
    <cofactor evidence="9">
        <name>heme c</name>
        <dbReference type="ChEBI" id="CHEBI:61717"/>
    </cofactor>
    <text evidence="9">Binds 3 heme c groups covalently per subunit.</text>
</comment>
<feature type="binding site" description="covalent" evidence="9">
    <location>
        <position position="225"/>
    </location>
    <ligand>
        <name>heme c</name>
        <dbReference type="ChEBI" id="CHEBI:61717"/>
        <label>2</label>
    </ligand>
</feature>
<keyword evidence="11" id="KW-0812">Transmembrane</keyword>
<dbReference type="PROSITE" id="PS51007">
    <property type="entry name" value="CYTC"/>
    <property type="match status" value="3"/>
</dbReference>
<evidence type="ECO:0000256" key="9">
    <source>
        <dbReference type="PIRSR" id="PIRSR000018-50"/>
    </source>
</evidence>
<evidence type="ECO:0000256" key="5">
    <source>
        <dbReference type="ARBA" id="ARBA00022729"/>
    </source>
</evidence>
<keyword evidence="2" id="KW-1003">Cell membrane</keyword>
<evidence type="ECO:0000256" key="8">
    <source>
        <dbReference type="ARBA" id="ARBA00023136"/>
    </source>
</evidence>
<feature type="binding site" description="axial binding residue" evidence="10">
    <location>
        <position position="78"/>
    </location>
    <ligand>
        <name>heme c</name>
        <dbReference type="ChEBI" id="CHEBI:61717"/>
        <label>1</label>
    </ligand>
    <ligandPart>
        <name>Fe</name>
        <dbReference type="ChEBI" id="CHEBI:18248"/>
    </ligandPart>
</feature>
<evidence type="ECO:0000313" key="14">
    <source>
        <dbReference type="Proteomes" id="UP000244162"/>
    </source>
</evidence>
<dbReference type="InterPro" id="IPR051459">
    <property type="entry name" value="Cytochrome_c-type_DH"/>
</dbReference>
<evidence type="ECO:0000256" key="7">
    <source>
        <dbReference type="ARBA" id="ARBA00023004"/>
    </source>
</evidence>
<dbReference type="GO" id="GO:0020037">
    <property type="term" value="F:heme binding"/>
    <property type="evidence" value="ECO:0007669"/>
    <property type="project" value="InterPro"/>
</dbReference>
<dbReference type="SUPFAM" id="SSF46626">
    <property type="entry name" value="Cytochrome c"/>
    <property type="match status" value="3"/>
</dbReference>
<evidence type="ECO:0000256" key="2">
    <source>
        <dbReference type="ARBA" id="ARBA00022475"/>
    </source>
</evidence>
<accession>A0A2T5G2E4</accession>
<sequence>MNREIPEIGGWKLVVQSLFERLGSPKKNPLKLAFLTIASAVIALPLAAAEHPAAVSTKDDLVSRGQYLSVAADCAACHTDPAGGQPFAGGYAIQSPMGKIFSTNITPSKQFGIGNYSRDEFAKAVREGVRADGGHLYPAMPYASYSMLTDADIDALYAYFMKAVKPVEKASPETKLPFPFNVRASMIGWNALFLGKDRFTADKAKDDQWNRGKYLVEGLAHCAECHTPRNALMAPNQSAAFAGGQVGSWYAPNITSDKLSGIGGWTDEELFSYLKTGKAGDKSRAAGPMAEAVEHSFQHLSDDDIKAMVAYLRTVPAIRDAGQTEANFVHGTAGTDVLKLRGVRKLTHEITDMSDGAQLYIAACASCHQPDGLGTKDKFYPALVNNTTTGQPNPTDLIAAILFGVKREVGGRETLMPGFGADSLVQRLSDEQVAAIANHVLQQFGNKQAKVTPADVATVRAGGPTPLIAWLANPFVLGVIGLVGLGVIVAAFRFIRRRKQAR</sequence>
<keyword evidence="5" id="KW-0732">Signal</keyword>
<keyword evidence="14" id="KW-1185">Reference proteome</keyword>